<comment type="caution">
    <text evidence="13">The sequence shown here is derived from an EMBL/GenBank/DDBJ whole genome shotgun (WGS) entry which is preliminary data.</text>
</comment>
<evidence type="ECO:0000256" key="9">
    <source>
        <dbReference type="ARBA" id="ARBA00022840"/>
    </source>
</evidence>
<evidence type="ECO:0000256" key="10">
    <source>
        <dbReference type="ARBA" id="ARBA00029774"/>
    </source>
</evidence>
<evidence type="ECO:0000313" key="13">
    <source>
        <dbReference type="EMBL" id="HGW94117.1"/>
    </source>
</evidence>
<evidence type="ECO:0000256" key="11">
    <source>
        <dbReference type="ARBA" id="ARBA00048366"/>
    </source>
</evidence>
<keyword evidence="5" id="KW-0808">Transferase</keyword>
<dbReference type="PANTHER" id="PTHR17490">
    <property type="entry name" value="SUA5"/>
    <property type="match status" value="1"/>
</dbReference>
<dbReference type="Pfam" id="PF01300">
    <property type="entry name" value="Sua5_yciO_yrdC"/>
    <property type="match status" value="1"/>
</dbReference>
<keyword evidence="9" id="KW-0067">ATP-binding</keyword>
<reference evidence="13" key="1">
    <citation type="journal article" date="2020" name="mSystems">
        <title>Genome- and Community-Level Interaction Insights into Carbon Utilization and Element Cycling Functions of Hydrothermarchaeota in Hydrothermal Sediment.</title>
        <authorList>
            <person name="Zhou Z."/>
            <person name="Liu Y."/>
            <person name="Xu W."/>
            <person name="Pan J."/>
            <person name="Luo Z.H."/>
            <person name="Li M."/>
        </authorList>
    </citation>
    <scope>NUCLEOTIDE SEQUENCE [LARGE SCALE GENOMIC DNA]</scope>
    <source>
        <strain evidence="13">SpSt-402</strain>
    </source>
</reference>
<evidence type="ECO:0000256" key="4">
    <source>
        <dbReference type="ARBA" id="ARBA00022490"/>
    </source>
</evidence>
<dbReference type="GO" id="GO:0005737">
    <property type="term" value="C:cytoplasm"/>
    <property type="evidence" value="ECO:0007669"/>
    <property type="project" value="UniProtKB-SubCell"/>
</dbReference>
<evidence type="ECO:0000256" key="2">
    <source>
        <dbReference type="ARBA" id="ARBA00007663"/>
    </source>
</evidence>
<dbReference type="GO" id="GO:0005524">
    <property type="term" value="F:ATP binding"/>
    <property type="evidence" value="ECO:0007669"/>
    <property type="project" value="UniProtKB-KW"/>
</dbReference>
<feature type="domain" description="YrdC-like" evidence="12">
    <location>
        <begin position="3"/>
        <end position="201"/>
    </location>
</feature>
<dbReference type="InterPro" id="IPR050156">
    <property type="entry name" value="TC-AMP_synthase_SUA5"/>
</dbReference>
<evidence type="ECO:0000256" key="8">
    <source>
        <dbReference type="ARBA" id="ARBA00022741"/>
    </source>
</evidence>
<dbReference type="GO" id="GO:0006450">
    <property type="term" value="P:regulation of translational fidelity"/>
    <property type="evidence" value="ECO:0007669"/>
    <property type="project" value="TreeGrafter"/>
</dbReference>
<comment type="similarity">
    <text evidence="2">Belongs to the SUA5 family.</text>
</comment>
<accession>A0A832H2W8</accession>
<gene>
    <name evidence="13" type="ORF">ENR47_07530</name>
</gene>
<dbReference type="Gene3D" id="3.90.870.10">
    <property type="entry name" value="DHBP synthase"/>
    <property type="match status" value="1"/>
</dbReference>
<evidence type="ECO:0000259" key="12">
    <source>
        <dbReference type="PROSITE" id="PS51163"/>
    </source>
</evidence>
<organism evidence="13">
    <name type="scientific">Oscillatoriales cyanobacterium SpSt-402</name>
    <dbReference type="NCBI Taxonomy" id="2282168"/>
    <lineage>
        <taxon>Bacteria</taxon>
        <taxon>Bacillati</taxon>
        <taxon>Cyanobacteriota</taxon>
        <taxon>Cyanophyceae</taxon>
        <taxon>Oscillatoriophycideae</taxon>
        <taxon>Oscillatoriales</taxon>
    </lineage>
</organism>
<dbReference type="InterPro" id="IPR017945">
    <property type="entry name" value="DHBP_synth_RibB-like_a/b_dom"/>
</dbReference>
<dbReference type="GO" id="GO:0061710">
    <property type="term" value="F:L-threonylcarbamoyladenylate synthase"/>
    <property type="evidence" value="ECO:0007669"/>
    <property type="project" value="UniProtKB-EC"/>
</dbReference>
<evidence type="ECO:0000256" key="7">
    <source>
        <dbReference type="ARBA" id="ARBA00022695"/>
    </source>
</evidence>
<comment type="catalytic activity">
    <reaction evidence="11">
        <text>L-threonine + hydrogencarbonate + ATP = L-threonylcarbamoyladenylate + diphosphate + H2O</text>
        <dbReference type="Rhea" id="RHEA:36407"/>
        <dbReference type="ChEBI" id="CHEBI:15377"/>
        <dbReference type="ChEBI" id="CHEBI:17544"/>
        <dbReference type="ChEBI" id="CHEBI:30616"/>
        <dbReference type="ChEBI" id="CHEBI:33019"/>
        <dbReference type="ChEBI" id="CHEBI:57926"/>
        <dbReference type="ChEBI" id="CHEBI:73682"/>
        <dbReference type="EC" id="2.7.7.87"/>
    </reaction>
</comment>
<evidence type="ECO:0000256" key="3">
    <source>
        <dbReference type="ARBA" id="ARBA00012584"/>
    </source>
</evidence>
<name>A0A832H2W8_9CYAN</name>
<protein>
    <recommendedName>
        <fullName evidence="10">L-threonylcarbamoyladenylate synthase</fullName>
        <ecNumber evidence="3">2.7.7.87</ecNumber>
    </recommendedName>
    <alternativeName>
        <fullName evidence="10">L-threonylcarbamoyladenylate synthase</fullName>
    </alternativeName>
</protein>
<dbReference type="GO" id="GO:0003725">
    <property type="term" value="F:double-stranded RNA binding"/>
    <property type="evidence" value="ECO:0007669"/>
    <property type="project" value="InterPro"/>
</dbReference>
<keyword evidence="7" id="KW-0548">Nucleotidyltransferase</keyword>
<dbReference type="EMBL" id="DSRD01000485">
    <property type="protein sequence ID" value="HGW94117.1"/>
    <property type="molecule type" value="Genomic_DNA"/>
</dbReference>
<comment type="subcellular location">
    <subcellularLocation>
        <location evidence="1">Cytoplasm</location>
    </subcellularLocation>
</comment>
<evidence type="ECO:0000256" key="6">
    <source>
        <dbReference type="ARBA" id="ARBA00022694"/>
    </source>
</evidence>
<keyword evidence="6" id="KW-0819">tRNA processing</keyword>
<dbReference type="AlphaFoldDB" id="A0A832H2W8"/>
<dbReference type="EC" id="2.7.7.87" evidence="3"/>
<dbReference type="GO" id="GO:0000049">
    <property type="term" value="F:tRNA binding"/>
    <property type="evidence" value="ECO:0007669"/>
    <property type="project" value="TreeGrafter"/>
</dbReference>
<sequence length="207" mass="22218">MPHVSLNDLVVGVRSGDRLTSFPTDTVPALASHPDRADLIFAAKQRSLDKPLILMAATIDDLWEYVVGSLEERAVWEQTAKRYLPGALTLVLPASDRVPSALNPTDPTTIGVRVPNHALARAILTQTGPLATTSANRSGEPPLQTMNEIEAQFPDVLTLEPTEMIALQAATLTQPQSPSGVPSTVVRWTGAGWNVLRQGAITLEDTV</sequence>
<dbReference type="InterPro" id="IPR006070">
    <property type="entry name" value="Sua5-like_dom"/>
</dbReference>
<dbReference type="PANTHER" id="PTHR17490:SF16">
    <property type="entry name" value="THREONYLCARBAMOYL-AMP SYNTHASE"/>
    <property type="match status" value="1"/>
</dbReference>
<proteinExistence type="inferred from homology"/>
<keyword evidence="4" id="KW-0963">Cytoplasm</keyword>
<evidence type="ECO:0000256" key="1">
    <source>
        <dbReference type="ARBA" id="ARBA00004496"/>
    </source>
</evidence>
<evidence type="ECO:0000256" key="5">
    <source>
        <dbReference type="ARBA" id="ARBA00022679"/>
    </source>
</evidence>
<dbReference type="GO" id="GO:0008033">
    <property type="term" value="P:tRNA processing"/>
    <property type="evidence" value="ECO:0007669"/>
    <property type="project" value="UniProtKB-KW"/>
</dbReference>
<dbReference type="SUPFAM" id="SSF55821">
    <property type="entry name" value="YrdC/RibB"/>
    <property type="match status" value="1"/>
</dbReference>
<keyword evidence="8" id="KW-0547">Nucleotide-binding</keyword>
<dbReference type="PROSITE" id="PS51163">
    <property type="entry name" value="YRDC"/>
    <property type="match status" value="1"/>
</dbReference>